<name>A0A4S8MTQ0_DENBC</name>
<evidence type="ECO:0000313" key="2">
    <source>
        <dbReference type="EMBL" id="THV06291.1"/>
    </source>
</evidence>
<organism evidence="2 3">
    <name type="scientific">Dendrothele bispora (strain CBS 962.96)</name>
    <dbReference type="NCBI Taxonomy" id="1314807"/>
    <lineage>
        <taxon>Eukaryota</taxon>
        <taxon>Fungi</taxon>
        <taxon>Dikarya</taxon>
        <taxon>Basidiomycota</taxon>
        <taxon>Agaricomycotina</taxon>
        <taxon>Agaricomycetes</taxon>
        <taxon>Agaricomycetidae</taxon>
        <taxon>Agaricales</taxon>
        <taxon>Agaricales incertae sedis</taxon>
        <taxon>Dendrothele</taxon>
    </lineage>
</organism>
<dbReference type="EMBL" id="ML179043">
    <property type="protein sequence ID" value="THV06291.1"/>
    <property type="molecule type" value="Genomic_DNA"/>
</dbReference>
<dbReference type="Proteomes" id="UP000297245">
    <property type="component" value="Unassembled WGS sequence"/>
</dbReference>
<proteinExistence type="predicted"/>
<feature type="compositionally biased region" description="Polar residues" evidence="1">
    <location>
        <begin position="468"/>
        <end position="483"/>
    </location>
</feature>
<evidence type="ECO:0000313" key="3">
    <source>
        <dbReference type="Proteomes" id="UP000297245"/>
    </source>
</evidence>
<evidence type="ECO:0000256" key="1">
    <source>
        <dbReference type="SAM" id="MobiDB-lite"/>
    </source>
</evidence>
<protein>
    <submittedName>
        <fullName evidence="2">Uncharacterized protein</fullName>
    </submittedName>
</protein>
<gene>
    <name evidence="2" type="ORF">K435DRAFT_940689</name>
</gene>
<feature type="compositionally biased region" description="Basic and acidic residues" evidence="1">
    <location>
        <begin position="594"/>
        <end position="606"/>
    </location>
</feature>
<accession>A0A4S8MTQ0</accession>
<keyword evidence="3" id="KW-1185">Reference proteome</keyword>
<sequence length="944" mass="105070">MASLGAAYSFDEKTDQSIYSYLEGKPLLLLAYQRFQTLSVLGERLLTLVNLDVHNAVSKGEITIEATLLDDDLRPRLKVLVEEMLSEPSLLDHLLTLVPQLKSEVEGLLDSLQDDSRYKLLSKDLPSKSPALQPKTTTTLVPIQTLMPRVLIRKQLNLRRIIQEKHPQRYQELRQSPFKAGAHALTRHRAILEKMEEEIRRDSPEKIKEYKEYLADYRAGNLDSRLTEQERMEAAGRAYDHFARALNKFYGVNLWSAMIWLRDDHAPTFDFRKMPRWSIGGGALEAVSQMEELTGQMIQALAEPGGTGLGLAPNHDGAEVDPPRLPTDQGRSTQKVLYRVIREFLNSVGEWQGGGFRTPGGHIQWVELAEKGVDSWFLNSKECIPDGLKIGPIDGMKIGPLRLWYNHLLKLQEQTDTPVVFVDRVLRSPRSDLSACSATRISRHRLDEDEESSSGSSSDESIIHHDTNTSSAQASKTLVSADQQADACGASQQSSIQSFEHEGATPHGEVTSPLTTPPHSPRPQGGDLSTSPAPPDPAFPSSGQQSTVSDAPPGLQEFPKTTLGNRTPKPGPPRKIAIGSPSRRERVARKRKREANELRKCGDDGKAGTGKRARARAPAKEASRWTRLRKHSPWPWGVPDPLESIARESYVSKKYSDLPVNARESYKNTVKGVHGVDSLLKGIDESTFSIPELPEAPEAVILWAQGCNSGQYVQIDNPFLDKHGDSILTWLEQLEFESVANMTDEEILSRPWFRPNGQGLSHVLWALRVGLRAQALNKQEKLPEVFGRVLSGIDHLVERLKNAPSLLAKLQEPQTLNQPFVQGSSCNGSVANYAICLLVFYSYSTSFFAPGYGPRGPPSLVARRNMRHNWLQTSMLAQEVVDLRLSGQRGGDPIARCYTLHSLISLKVIAVAPIDLRVIFTRCDLCVITDPRIVTCCDRTDLEL</sequence>
<reference evidence="2 3" key="1">
    <citation type="journal article" date="2019" name="Nat. Ecol. Evol.">
        <title>Megaphylogeny resolves global patterns of mushroom evolution.</title>
        <authorList>
            <person name="Varga T."/>
            <person name="Krizsan K."/>
            <person name="Foldi C."/>
            <person name="Dima B."/>
            <person name="Sanchez-Garcia M."/>
            <person name="Sanchez-Ramirez S."/>
            <person name="Szollosi G.J."/>
            <person name="Szarkandi J.G."/>
            <person name="Papp V."/>
            <person name="Albert L."/>
            <person name="Andreopoulos W."/>
            <person name="Angelini C."/>
            <person name="Antonin V."/>
            <person name="Barry K.W."/>
            <person name="Bougher N.L."/>
            <person name="Buchanan P."/>
            <person name="Buyck B."/>
            <person name="Bense V."/>
            <person name="Catcheside P."/>
            <person name="Chovatia M."/>
            <person name="Cooper J."/>
            <person name="Damon W."/>
            <person name="Desjardin D."/>
            <person name="Finy P."/>
            <person name="Geml J."/>
            <person name="Haridas S."/>
            <person name="Hughes K."/>
            <person name="Justo A."/>
            <person name="Karasinski D."/>
            <person name="Kautmanova I."/>
            <person name="Kiss B."/>
            <person name="Kocsube S."/>
            <person name="Kotiranta H."/>
            <person name="LaButti K.M."/>
            <person name="Lechner B.E."/>
            <person name="Liimatainen K."/>
            <person name="Lipzen A."/>
            <person name="Lukacs Z."/>
            <person name="Mihaltcheva S."/>
            <person name="Morgado L.N."/>
            <person name="Niskanen T."/>
            <person name="Noordeloos M.E."/>
            <person name="Ohm R.A."/>
            <person name="Ortiz-Santana B."/>
            <person name="Ovrebo C."/>
            <person name="Racz N."/>
            <person name="Riley R."/>
            <person name="Savchenko A."/>
            <person name="Shiryaev A."/>
            <person name="Soop K."/>
            <person name="Spirin V."/>
            <person name="Szebenyi C."/>
            <person name="Tomsovsky M."/>
            <person name="Tulloss R.E."/>
            <person name="Uehling J."/>
            <person name="Grigoriev I.V."/>
            <person name="Vagvolgyi C."/>
            <person name="Papp T."/>
            <person name="Martin F.M."/>
            <person name="Miettinen O."/>
            <person name="Hibbett D.S."/>
            <person name="Nagy L.G."/>
        </authorList>
    </citation>
    <scope>NUCLEOTIDE SEQUENCE [LARGE SCALE GENOMIC DNA]</scope>
    <source>
        <strain evidence="2 3">CBS 962.96</strain>
    </source>
</reference>
<dbReference type="AlphaFoldDB" id="A0A4S8MTQ0"/>
<feature type="region of interest" description="Disordered" evidence="1">
    <location>
        <begin position="444"/>
        <end position="626"/>
    </location>
</feature>